<dbReference type="KEGG" id="psor:RSJ16_10590"/>
<dbReference type="PATRIC" id="fig|1505.7.peg.1807"/>
<protein>
    <submittedName>
        <fullName evidence="3">Uncharacterized protein</fullName>
    </submittedName>
</protein>
<evidence type="ECO:0000313" key="2">
    <source>
        <dbReference type="EMBL" id="CEO33602.1"/>
    </source>
</evidence>
<organism evidence="3 5">
    <name type="scientific">Paraclostridium sordellii</name>
    <name type="common">Clostridium sordellii</name>
    <dbReference type="NCBI Taxonomy" id="1505"/>
    <lineage>
        <taxon>Bacteria</taxon>
        <taxon>Bacillati</taxon>
        <taxon>Bacillota</taxon>
        <taxon>Clostridia</taxon>
        <taxon>Peptostreptococcales</taxon>
        <taxon>Peptostreptococcaceae</taxon>
        <taxon>Paraclostridium</taxon>
    </lineage>
</organism>
<dbReference type="Proteomes" id="UP000032811">
    <property type="component" value="Chromosome 1"/>
</dbReference>
<evidence type="ECO:0000313" key="4">
    <source>
        <dbReference type="Proteomes" id="UP000032811"/>
    </source>
</evidence>
<dbReference type="AlphaFoldDB" id="A0A0A1SHU4"/>
<reference evidence="5 6" key="2">
    <citation type="submission" date="2015-01" db="EMBL/GenBank/DDBJ databases">
        <authorList>
            <person name="Aslett A.Martin."/>
            <person name="De Silva Nishadi"/>
        </authorList>
    </citation>
    <scope>NUCLEOTIDE SEQUENCE [LARGE SCALE GENOMIC DNA]</scope>
    <source>
        <strain evidence="3 5">R28058</strain>
        <strain evidence="6">UMC4404</strain>
    </source>
</reference>
<dbReference type="InterPro" id="IPR036105">
    <property type="entry name" value="DiNase_FeMo-co_biosyn_sf"/>
</dbReference>
<reference evidence="2" key="1">
    <citation type="submission" date="2015-01" db="EMBL/GenBank/DDBJ databases">
        <authorList>
            <person name="Aslett M.A."/>
            <person name="De Silva N."/>
        </authorList>
    </citation>
    <scope>NUCLEOTIDE SEQUENCE</scope>
    <source>
        <strain evidence="1 4">ATCC9714</strain>
        <strain evidence="2">UMC4404</strain>
    </source>
</reference>
<dbReference type="RefSeq" id="WP_021129346.1">
    <property type="nucleotide sequence ID" value="NZ_BDJI01000002.1"/>
</dbReference>
<sequence length="108" mass="12829">MKVCIPIYDERRFQLYQDINNAPNIIIFDTDNNEYIVKDTSKNTLGEIIQFLIDKNISRVISNVKNDNHHKYMSCKDIVIYKPNLNGNAFFNMDLFMVNELKIDKREH</sequence>
<dbReference type="Proteomes" id="UP000049127">
    <property type="component" value="Unassembled WGS sequence"/>
</dbReference>
<proteinExistence type="predicted"/>
<evidence type="ECO:0000313" key="3">
    <source>
        <dbReference type="EMBL" id="CEQ03821.1"/>
    </source>
</evidence>
<accession>A0A0A1SHU4</accession>
<evidence type="ECO:0000313" key="5">
    <source>
        <dbReference type="Proteomes" id="UP000049127"/>
    </source>
</evidence>
<gene>
    <name evidence="1" type="ORF">ATCC9714_18511</name>
    <name evidence="3" type="ORF">R28058_15541</name>
    <name evidence="2" type="ORF">UMC4404_15821</name>
</gene>
<dbReference type="EMBL" id="CEKZ01000003">
    <property type="protein sequence ID" value="CEQ03821.1"/>
    <property type="molecule type" value="Genomic_DNA"/>
</dbReference>
<evidence type="ECO:0000313" key="1">
    <source>
        <dbReference type="EMBL" id="CEJ73963.1"/>
    </source>
</evidence>
<dbReference type="GeneID" id="97537688"/>
<evidence type="ECO:0000313" key="6">
    <source>
        <dbReference type="Proteomes" id="UP000049685"/>
    </source>
</evidence>
<dbReference type="EMBL" id="CDNY01000003">
    <property type="protein sequence ID" value="CEO33602.1"/>
    <property type="molecule type" value="Genomic_DNA"/>
</dbReference>
<keyword evidence="4" id="KW-1185">Reference proteome</keyword>
<name>A0A0A1SHU4_PARSO</name>
<dbReference type="SUPFAM" id="SSF53146">
    <property type="entry name" value="Nitrogenase accessory factor-like"/>
    <property type="match status" value="1"/>
</dbReference>
<dbReference type="OrthoDB" id="2087306at2"/>
<dbReference type="Proteomes" id="UP000049685">
    <property type="component" value="Unassembled WGS sequence"/>
</dbReference>
<dbReference type="Gene3D" id="3.30.420.130">
    <property type="entry name" value="Dinitrogenase iron-molybdenum cofactor biosynthesis domain"/>
    <property type="match status" value="1"/>
</dbReference>
<dbReference type="EMBL" id="LN679998">
    <property type="protein sequence ID" value="CEJ73963.1"/>
    <property type="molecule type" value="Genomic_DNA"/>
</dbReference>